<organism evidence="2 3">
    <name type="scientific">Favolaschia claudopus</name>
    <dbReference type="NCBI Taxonomy" id="2862362"/>
    <lineage>
        <taxon>Eukaryota</taxon>
        <taxon>Fungi</taxon>
        <taxon>Dikarya</taxon>
        <taxon>Basidiomycota</taxon>
        <taxon>Agaricomycotina</taxon>
        <taxon>Agaricomycetes</taxon>
        <taxon>Agaricomycetidae</taxon>
        <taxon>Agaricales</taxon>
        <taxon>Marasmiineae</taxon>
        <taxon>Mycenaceae</taxon>
        <taxon>Favolaschia</taxon>
    </lineage>
</organism>
<evidence type="ECO:0000313" key="2">
    <source>
        <dbReference type="EMBL" id="KAK6987708.1"/>
    </source>
</evidence>
<feature type="signal peptide" evidence="1">
    <location>
        <begin position="1"/>
        <end position="23"/>
    </location>
</feature>
<accession>A0AAV9ZND5</accession>
<proteinExistence type="predicted"/>
<dbReference type="AlphaFoldDB" id="A0AAV9ZND5"/>
<sequence length="185" mass="20834">MYQDRRNIKLCFLLDALLQFTAASQQNLWISISNSALSSFDFTYRGRTACSRSRPCECLFPPRTHVPSRFCSLLITTAVHTTEHINRFNQGLTNALFHTPAQNSVAHRYPSGGNDLWALTSMIRNSYPSVPKISHCLPGQTRPWPQRNSLATERCLSAFFTWHDHSKTTVEVNGGANKLPNGSVH</sequence>
<evidence type="ECO:0000256" key="1">
    <source>
        <dbReference type="SAM" id="SignalP"/>
    </source>
</evidence>
<dbReference type="EMBL" id="JAWWNJ010000130">
    <property type="protein sequence ID" value="KAK6987708.1"/>
    <property type="molecule type" value="Genomic_DNA"/>
</dbReference>
<comment type="caution">
    <text evidence="2">The sequence shown here is derived from an EMBL/GenBank/DDBJ whole genome shotgun (WGS) entry which is preliminary data.</text>
</comment>
<dbReference type="Proteomes" id="UP001362999">
    <property type="component" value="Unassembled WGS sequence"/>
</dbReference>
<keyword evidence="1" id="KW-0732">Signal</keyword>
<evidence type="ECO:0000313" key="3">
    <source>
        <dbReference type="Proteomes" id="UP001362999"/>
    </source>
</evidence>
<protein>
    <recommendedName>
        <fullName evidence="4">Secreted protein</fullName>
    </recommendedName>
</protein>
<reference evidence="2 3" key="1">
    <citation type="journal article" date="2024" name="J Genomics">
        <title>Draft genome sequencing and assembly of Favolaschia claudopus CIRM-BRFM 2984 isolated from oak limbs.</title>
        <authorList>
            <person name="Navarro D."/>
            <person name="Drula E."/>
            <person name="Chaduli D."/>
            <person name="Cazenave R."/>
            <person name="Ahrendt S."/>
            <person name="Wang J."/>
            <person name="Lipzen A."/>
            <person name="Daum C."/>
            <person name="Barry K."/>
            <person name="Grigoriev I.V."/>
            <person name="Favel A."/>
            <person name="Rosso M.N."/>
            <person name="Martin F."/>
        </authorList>
    </citation>
    <scope>NUCLEOTIDE SEQUENCE [LARGE SCALE GENOMIC DNA]</scope>
    <source>
        <strain evidence="2 3">CIRM-BRFM 2984</strain>
    </source>
</reference>
<gene>
    <name evidence="2" type="ORF">R3P38DRAFT_328536</name>
</gene>
<evidence type="ECO:0008006" key="4">
    <source>
        <dbReference type="Google" id="ProtNLM"/>
    </source>
</evidence>
<feature type="chain" id="PRO_5043945424" description="Secreted protein" evidence="1">
    <location>
        <begin position="24"/>
        <end position="185"/>
    </location>
</feature>
<name>A0AAV9ZND5_9AGAR</name>
<keyword evidence="3" id="KW-1185">Reference proteome</keyword>